<dbReference type="SUPFAM" id="SSF141571">
    <property type="entry name" value="Pentapeptide repeat-like"/>
    <property type="match status" value="1"/>
</dbReference>
<dbReference type="EMBL" id="JADBDZ010000001">
    <property type="protein sequence ID" value="MBE1530386.1"/>
    <property type="molecule type" value="Genomic_DNA"/>
</dbReference>
<dbReference type="Proteomes" id="UP000627838">
    <property type="component" value="Unassembled WGS sequence"/>
</dbReference>
<feature type="transmembrane region" description="Helical" evidence="1">
    <location>
        <begin position="70"/>
        <end position="88"/>
    </location>
</feature>
<dbReference type="RefSeq" id="WP_192757397.1">
    <property type="nucleotide sequence ID" value="NZ_JADBDZ010000001.1"/>
</dbReference>
<keyword evidence="1" id="KW-0812">Transmembrane</keyword>
<dbReference type="InterPro" id="IPR001646">
    <property type="entry name" value="5peptide_repeat"/>
</dbReference>
<dbReference type="Pfam" id="PF13576">
    <property type="entry name" value="Pentapeptide_3"/>
    <property type="match status" value="1"/>
</dbReference>
<name>A0ABR9JJ28_9ACTN</name>
<protein>
    <submittedName>
        <fullName evidence="2">Uncharacterized protein YjbI with pentapeptide repeats</fullName>
    </submittedName>
</protein>
<comment type="caution">
    <text evidence="2">The sequence shown here is derived from an EMBL/GenBank/DDBJ whole genome shotgun (WGS) entry which is preliminary data.</text>
</comment>
<gene>
    <name evidence="2" type="ORF">H4W34_000219</name>
</gene>
<accession>A0ABR9JJ28</accession>
<keyword evidence="1" id="KW-1133">Transmembrane helix</keyword>
<feature type="transmembrane region" description="Helical" evidence="1">
    <location>
        <begin position="26"/>
        <end position="50"/>
    </location>
</feature>
<organism evidence="2 3">
    <name type="scientific">Actinomadura algeriensis</name>
    <dbReference type="NCBI Taxonomy" id="1679523"/>
    <lineage>
        <taxon>Bacteria</taxon>
        <taxon>Bacillati</taxon>
        <taxon>Actinomycetota</taxon>
        <taxon>Actinomycetes</taxon>
        <taxon>Streptosporangiales</taxon>
        <taxon>Thermomonosporaceae</taxon>
        <taxon>Actinomadura</taxon>
    </lineage>
</organism>
<dbReference type="Gene3D" id="2.160.20.80">
    <property type="entry name" value="E3 ubiquitin-protein ligase SopA"/>
    <property type="match status" value="1"/>
</dbReference>
<proteinExistence type="predicted"/>
<reference evidence="2 3" key="1">
    <citation type="submission" date="2020-10" db="EMBL/GenBank/DDBJ databases">
        <title>Sequencing the genomes of 1000 actinobacteria strains.</title>
        <authorList>
            <person name="Klenk H.-P."/>
        </authorList>
    </citation>
    <scope>NUCLEOTIDE SEQUENCE [LARGE SCALE GENOMIC DNA]</scope>
    <source>
        <strain evidence="2 3">DSM 46744</strain>
    </source>
</reference>
<keyword evidence="1" id="KW-0472">Membrane</keyword>
<keyword evidence="3" id="KW-1185">Reference proteome</keyword>
<evidence type="ECO:0000256" key="1">
    <source>
        <dbReference type="SAM" id="Phobius"/>
    </source>
</evidence>
<evidence type="ECO:0000313" key="3">
    <source>
        <dbReference type="Proteomes" id="UP000627838"/>
    </source>
</evidence>
<evidence type="ECO:0000313" key="2">
    <source>
        <dbReference type="EMBL" id="MBE1530386.1"/>
    </source>
</evidence>
<sequence length="431" mass="47695">MLKRARLKYSAWQSGQRRRKGQPLNASFWMLLAAGAAAAAIWFTTAWLLGVANDAPVAERAKTRVDAVRTGLAAGAGAGAAVGLMLAFRRQGHQEYDNAERRVTELYNAAAEQLGSDKAPVRMTALYTLERLAKDNEAHRQTIINIICAYLRMPYIPPEYRQGDERRRAPRRYRATRNNTALLTPPTPDTDPHEEFQVRLTAQRLLATHIFSNTERRWNDISLDLTGAALTDWRLLDRTINETTFTNTSFYGHTMFASAIFVDDVGAHNDFEGASFFGHVWFGQAHFSQQALFDKATFSSTADFSAVTFANHSYFSNATFSGRTWFSKATFSGAVHFDEASFAEDAHFSKAVFTGNADFKKAAFAGRARFNKATFAGEVRFDEATFAEGVSLEGATVANVDLEHVLPSGWRIEPAEGSTGRLVRDPASGST</sequence>